<dbReference type="OMA" id="FNVPWHQ"/>
<feature type="region of interest" description="Disordered" evidence="2">
    <location>
        <begin position="287"/>
        <end position="334"/>
    </location>
</feature>
<comment type="cofactor">
    <cofactor evidence="1">
        <name>Fe cation</name>
        <dbReference type="ChEBI" id="CHEBI:24875"/>
    </cofactor>
</comment>
<keyword evidence="4" id="KW-1185">Reference proteome</keyword>
<sequence>MENLFTTIPPPVAHKKDGQLTQQQLEQFFTDGFVILPDYITHEKLEACRGAMDAMVDTLADKLYKAGKISDRCEGYGFRDRLIHLDKAFPGAAVLIHKATRCPDAFKAIWCDERLLNVVEQLIGPNIAGHPVWNLRSKIPQNEQLTVPWHQDAAYLSPEADRTLTVTAWVPLVDANLTNGCLQMVRGGHRREKVAEHVCCAGNTWYVDLPEDEMQRTLGVDLSRDVVTCEFGVGGVLLFNNLIPHRSLQNRSDGIRWSLDLRWFNPTQPTGFWGLVPPVMMRDASRPGLSIDWSSTETDRHTTQGGGKGETEVAGGDGDDSEFDTTNGGPWMERWRVTHENRHTRAYLDRKASKGRWTGGQ</sequence>
<dbReference type="AlphaFoldDB" id="A0A0G4F963"/>
<protein>
    <recommendedName>
        <fullName evidence="5">Phytanoyl-CoA dioxygenase family protein</fullName>
    </recommendedName>
</protein>
<dbReference type="EMBL" id="CDMY01000394">
    <property type="protein sequence ID" value="CEM09152.1"/>
    <property type="molecule type" value="Genomic_DNA"/>
</dbReference>
<proteinExistence type="predicted"/>
<dbReference type="STRING" id="1169540.A0A0G4F963"/>
<dbReference type="Proteomes" id="UP000041254">
    <property type="component" value="Unassembled WGS sequence"/>
</dbReference>
<gene>
    <name evidence="3" type="ORF">Vbra_21259</name>
</gene>
<evidence type="ECO:0000256" key="2">
    <source>
        <dbReference type="SAM" id="MobiDB-lite"/>
    </source>
</evidence>
<evidence type="ECO:0008006" key="5">
    <source>
        <dbReference type="Google" id="ProtNLM"/>
    </source>
</evidence>
<reference evidence="3 4" key="1">
    <citation type="submission" date="2014-11" db="EMBL/GenBank/DDBJ databases">
        <authorList>
            <person name="Zhu J."/>
            <person name="Qi W."/>
            <person name="Song R."/>
        </authorList>
    </citation>
    <scope>NUCLEOTIDE SEQUENCE [LARGE SCALE GENOMIC DNA]</scope>
</reference>
<dbReference type="PANTHER" id="PTHR20883">
    <property type="entry name" value="PHYTANOYL-COA DIOXYGENASE DOMAIN CONTAINING 1"/>
    <property type="match status" value="1"/>
</dbReference>
<dbReference type="InParanoid" id="A0A0G4F963"/>
<evidence type="ECO:0000313" key="4">
    <source>
        <dbReference type="Proteomes" id="UP000041254"/>
    </source>
</evidence>
<dbReference type="InterPro" id="IPR008775">
    <property type="entry name" value="Phytyl_CoA_dOase-like"/>
</dbReference>
<dbReference type="PANTHER" id="PTHR20883:SF14">
    <property type="entry name" value="PHYTANOYL-COA DIOXYGENASE"/>
    <property type="match status" value="1"/>
</dbReference>
<dbReference type="SUPFAM" id="SSF51197">
    <property type="entry name" value="Clavaminate synthase-like"/>
    <property type="match status" value="1"/>
</dbReference>
<organism evidence="3 4">
    <name type="scientific">Vitrella brassicaformis (strain CCMP3155)</name>
    <dbReference type="NCBI Taxonomy" id="1169540"/>
    <lineage>
        <taxon>Eukaryota</taxon>
        <taxon>Sar</taxon>
        <taxon>Alveolata</taxon>
        <taxon>Colpodellida</taxon>
        <taxon>Vitrellaceae</taxon>
        <taxon>Vitrella</taxon>
    </lineage>
</organism>
<dbReference type="Pfam" id="PF05721">
    <property type="entry name" value="PhyH"/>
    <property type="match status" value="1"/>
</dbReference>
<evidence type="ECO:0000256" key="1">
    <source>
        <dbReference type="ARBA" id="ARBA00001962"/>
    </source>
</evidence>
<name>A0A0G4F963_VITBC</name>
<evidence type="ECO:0000313" key="3">
    <source>
        <dbReference type="EMBL" id="CEM09152.1"/>
    </source>
</evidence>
<dbReference type="VEuPathDB" id="CryptoDB:Vbra_21259"/>
<accession>A0A0G4F963</accession>
<dbReference type="OrthoDB" id="445007at2759"/>
<dbReference type="Gene3D" id="2.60.120.620">
    <property type="entry name" value="q2cbj1_9rhob like domain"/>
    <property type="match status" value="1"/>
</dbReference>